<evidence type="ECO:0000256" key="2">
    <source>
        <dbReference type="PROSITE-ProRule" id="PRU00169"/>
    </source>
</evidence>
<dbReference type="SUPFAM" id="SSF52172">
    <property type="entry name" value="CheY-like"/>
    <property type="match status" value="1"/>
</dbReference>
<dbReference type="Proteomes" id="UP000648257">
    <property type="component" value="Unassembled WGS sequence"/>
</dbReference>
<dbReference type="InterPro" id="IPR011006">
    <property type="entry name" value="CheY-like_superfamily"/>
</dbReference>
<feature type="region of interest" description="Disordered" evidence="3">
    <location>
        <begin position="202"/>
        <end position="221"/>
    </location>
</feature>
<dbReference type="CDD" id="cd17551">
    <property type="entry name" value="REC_RpfG-like"/>
    <property type="match status" value="1"/>
</dbReference>
<comment type="caution">
    <text evidence="6">The sequence shown here is derived from an EMBL/GenBank/DDBJ whole genome shotgun (WGS) entry which is preliminary data.</text>
</comment>
<evidence type="ECO:0000259" key="5">
    <source>
        <dbReference type="PROSITE" id="PS50113"/>
    </source>
</evidence>
<dbReference type="InterPro" id="IPR000014">
    <property type="entry name" value="PAS"/>
</dbReference>
<evidence type="ECO:0000259" key="4">
    <source>
        <dbReference type="PROSITE" id="PS50110"/>
    </source>
</evidence>
<feature type="compositionally biased region" description="Basic and acidic residues" evidence="3">
    <location>
        <begin position="209"/>
        <end position="220"/>
    </location>
</feature>
<feature type="domain" description="Response regulatory" evidence="4">
    <location>
        <begin position="11"/>
        <end position="126"/>
    </location>
</feature>
<dbReference type="SUPFAM" id="SSF55785">
    <property type="entry name" value="PYP-like sensor domain (PAS domain)"/>
    <property type="match status" value="2"/>
</dbReference>
<name>A0ABR6X1W0_9BURK</name>
<dbReference type="Pfam" id="PF00072">
    <property type="entry name" value="Response_reg"/>
    <property type="match status" value="1"/>
</dbReference>
<dbReference type="PANTHER" id="PTHR44591">
    <property type="entry name" value="STRESS RESPONSE REGULATOR PROTEIN 1"/>
    <property type="match status" value="1"/>
</dbReference>
<dbReference type="InterPro" id="IPR035965">
    <property type="entry name" value="PAS-like_dom_sf"/>
</dbReference>
<dbReference type="PANTHER" id="PTHR44591:SF3">
    <property type="entry name" value="RESPONSE REGULATORY DOMAIN-CONTAINING PROTEIN"/>
    <property type="match status" value="1"/>
</dbReference>
<dbReference type="Gene3D" id="3.40.50.2300">
    <property type="match status" value="1"/>
</dbReference>
<organism evidence="6 7">
    <name type="scientific">Undibacterium seohonense</name>
    <dbReference type="NCBI Taxonomy" id="1344950"/>
    <lineage>
        <taxon>Bacteria</taxon>
        <taxon>Pseudomonadati</taxon>
        <taxon>Pseudomonadota</taxon>
        <taxon>Betaproteobacteria</taxon>
        <taxon>Burkholderiales</taxon>
        <taxon>Oxalobacteraceae</taxon>
        <taxon>Undibacterium</taxon>
    </lineage>
</organism>
<evidence type="ECO:0000256" key="1">
    <source>
        <dbReference type="ARBA" id="ARBA00022553"/>
    </source>
</evidence>
<dbReference type="Pfam" id="PF13188">
    <property type="entry name" value="PAS_8"/>
    <property type="match status" value="1"/>
</dbReference>
<sequence>MLVKPEIHQAKILVVDDQIANVTLLEKILANIGYQHVFSTLDPTAVCELHRQHQFDLILLDLQMPVMDGFAVMQALKEVEPQSYTPVLVITAQPAEKLRALQAGAKDFVSKPFELVELQTRIANMLEVRLLYKRLAEYNLILEKRVEERTVQLRQSEARFKSFTKLSSDWYWEQDANGNYISAEGPVFEMLGIRSISDDGLASEPLENSSREPEDAKLDASDDVNDDAWNQAEYAQLHEKIQSRTPFLNYVYRRILNDGSHQFLQVSGEPIFDDVGRFTGYRGIGMELNDRQRANIESTYLRMALNSVGLAIMVFDGESKNLLDANLSACNLFGIAHQDLANFDLHHWGLSDMHTRNEEFANLVVTTGMLRENTQLRIQAGEYSPIGIEWRAFACDTERNSISDKWVIVAIMSETETITVFDGLD</sequence>
<dbReference type="SMART" id="SM00448">
    <property type="entry name" value="REC"/>
    <property type="match status" value="1"/>
</dbReference>
<gene>
    <name evidence="6" type="ORF">H8K52_04170</name>
</gene>
<protein>
    <submittedName>
        <fullName evidence="6">Response regulator</fullName>
    </submittedName>
</protein>
<feature type="domain" description="PAC" evidence="5">
    <location>
        <begin position="248"/>
        <end position="300"/>
    </location>
</feature>
<keyword evidence="7" id="KW-1185">Reference proteome</keyword>
<dbReference type="Gene3D" id="3.30.450.20">
    <property type="entry name" value="PAS domain"/>
    <property type="match status" value="1"/>
</dbReference>
<dbReference type="InterPro" id="IPR001789">
    <property type="entry name" value="Sig_transdc_resp-reg_receiver"/>
</dbReference>
<accession>A0ABR6X1W0</accession>
<reference evidence="6 7" key="1">
    <citation type="submission" date="2020-08" db="EMBL/GenBank/DDBJ databases">
        <title>Novel species isolated from subtropical streams in China.</title>
        <authorList>
            <person name="Lu H."/>
        </authorList>
    </citation>
    <scope>NUCLEOTIDE SEQUENCE [LARGE SCALE GENOMIC DNA]</scope>
    <source>
        <strain evidence="6 7">KACC 16656</strain>
    </source>
</reference>
<feature type="modified residue" description="4-aspartylphosphate" evidence="2">
    <location>
        <position position="61"/>
    </location>
</feature>
<keyword evidence="1 2" id="KW-0597">Phosphoprotein</keyword>
<evidence type="ECO:0000313" key="7">
    <source>
        <dbReference type="Proteomes" id="UP000648257"/>
    </source>
</evidence>
<evidence type="ECO:0000313" key="6">
    <source>
        <dbReference type="EMBL" id="MBC3806545.1"/>
    </source>
</evidence>
<dbReference type="InterPro" id="IPR050595">
    <property type="entry name" value="Bact_response_regulator"/>
</dbReference>
<dbReference type="PROSITE" id="PS50110">
    <property type="entry name" value="RESPONSE_REGULATORY"/>
    <property type="match status" value="1"/>
</dbReference>
<proteinExistence type="predicted"/>
<dbReference type="RefSeq" id="WP_186921635.1">
    <property type="nucleotide sequence ID" value="NZ_JACOFW010000003.1"/>
</dbReference>
<evidence type="ECO:0000256" key="3">
    <source>
        <dbReference type="SAM" id="MobiDB-lite"/>
    </source>
</evidence>
<dbReference type="InterPro" id="IPR000700">
    <property type="entry name" value="PAS-assoc_C"/>
</dbReference>
<dbReference type="EMBL" id="JACOFW010000003">
    <property type="protein sequence ID" value="MBC3806545.1"/>
    <property type="molecule type" value="Genomic_DNA"/>
</dbReference>
<dbReference type="PROSITE" id="PS50113">
    <property type="entry name" value="PAC"/>
    <property type="match status" value="1"/>
</dbReference>